<dbReference type="CDD" id="cd06592">
    <property type="entry name" value="GH31_NET37"/>
    <property type="match status" value="1"/>
</dbReference>
<dbReference type="InterPro" id="IPR048395">
    <property type="entry name" value="Glyco_hydro_31_C"/>
</dbReference>
<keyword evidence="8" id="KW-1185">Reference proteome</keyword>
<sequence length="687" mass="76843">MAVAFTRSETPGTEEATLFYGNERDADTLSIKEDGIRPTEERNRALFAWETRSLVRRRVLQVVIGVLGLVIIAFIILAFKLSASDNEYSYLGTARFKPKEKHIDFKNAAGQFVLSADIGLTLSSGLEERHSMSKSRSKYVTADGVTLILTQETEFILSVNWTSSSKEPTVFMDCFKLSSAHWYGGSELLLQEWPLEKVQVNMGQYVPQSILSSLNKSAQTFGPVLERYWLSSRGVAIIVDVSVPLHVSINASRDGKLCIKSDINGYLQPAVSYLGYRILSGYNPRDLHLTVIDTFLGKPSRIPNEALIKKPSWVIGNYSENTSQNSIASLCDNISSFNCGYVVIDSQYGENNGTYKSCQIAKRIGCKVSMKIHPYLQISSKEFSEAARKSYLVRDCGGKVPGLIKWSNSLSACIDLTSDASKVWFKKMLVSLGSDSFEFHGGDVTHLPSCYQFYNKTMDPGRLSYEYAKFAVSMNGSSIHVGHKTQTLPIFVRMTSKEPTWAGLKTLIPTVLTYGIMGYPYILPSVVGGHRGDLSKELYIRWMQVNTFLPGIQFEVDKAPWSFDEETKTIVKILLELRAHLSPVILDAFRNVTITGVPIIRPLWWVAPMDPIALTIDSQFMLGDTYLVAPVLERSKSAMSVYLPVGHWQEQFGKRAKINNKKAGISQTYDVKLKSVLYFKCLAYIIV</sequence>
<dbReference type="Gene3D" id="3.20.20.80">
    <property type="entry name" value="Glycosidases"/>
    <property type="match status" value="1"/>
</dbReference>
<dbReference type="Pfam" id="PF21365">
    <property type="entry name" value="Glyco_hydro_31_3rd"/>
    <property type="match status" value="1"/>
</dbReference>
<dbReference type="PANTHER" id="PTHR43053:SF4">
    <property type="entry name" value="MYOGENESIS-REGULATING GLYCOSIDASE"/>
    <property type="match status" value="1"/>
</dbReference>
<dbReference type="InterPro" id="IPR050985">
    <property type="entry name" value="Alpha-glycosidase_related"/>
</dbReference>
<comment type="similarity">
    <text evidence="1 4">Belongs to the glycosyl hydrolase 31 family.</text>
</comment>
<dbReference type="GO" id="GO:0005975">
    <property type="term" value="P:carbohydrate metabolic process"/>
    <property type="evidence" value="ECO:0007669"/>
    <property type="project" value="InterPro"/>
</dbReference>
<name>A0A7D9IK52_PARCT</name>
<comment type="caution">
    <text evidence="7">The sequence shown here is derived from an EMBL/GenBank/DDBJ whole genome shotgun (WGS) entry which is preliminary data.</text>
</comment>
<evidence type="ECO:0000256" key="1">
    <source>
        <dbReference type="ARBA" id="ARBA00007806"/>
    </source>
</evidence>
<reference evidence="7" key="1">
    <citation type="submission" date="2020-04" db="EMBL/GenBank/DDBJ databases">
        <authorList>
            <person name="Alioto T."/>
            <person name="Alioto T."/>
            <person name="Gomez Garrido J."/>
        </authorList>
    </citation>
    <scope>NUCLEOTIDE SEQUENCE</scope>
    <source>
        <strain evidence="7">A484AB</strain>
    </source>
</reference>
<dbReference type="Pfam" id="PF01055">
    <property type="entry name" value="Glyco_hydro_31_2nd"/>
    <property type="match status" value="1"/>
</dbReference>
<dbReference type="SUPFAM" id="SSF51011">
    <property type="entry name" value="Glycosyl hydrolase domain"/>
    <property type="match status" value="1"/>
</dbReference>
<dbReference type="SUPFAM" id="SSF51445">
    <property type="entry name" value="(Trans)glycosidases"/>
    <property type="match status" value="1"/>
</dbReference>
<feature type="domain" description="Glycoside hydrolase family 31 TIM barrel" evidence="5">
    <location>
        <begin position="499"/>
        <end position="586"/>
    </location>
</feature>
<organism evidence="7 8">
    <name type="scientific">Paramuricea clavata</name>
    <name type="common">Red gorgonian</name>
    <name type="synonym">Violescent sea-whip</name>
    <dbReference type="NCBI Taxonomy" id="317549"/>
    <lineage>
        <taxon>Eukaryota</taxon>
        <taxon>Metazoa</taxon>
        <taxon>Cnidaria</taxon>
        <taxon>Anthozoa</taxon>
        <taxon>Octocorallia</taxon>
        <taxon>Malacalcyonacea</taxon>
        <taxon>Plexauridae</taxon>
        <taxon>Paramuricea</taxon>
    </lineage>
</organism>
<dbReference type="AlphaFoldDB" id="A0A7D9IK52"/>
<feature type="domain" description="Glycosyl hydrolase family 31 C-terminal" evidence="6">
    <location>
        <begin position="596"/>
        <end position="657"/>
    </location>
</feature>
<keyword evidence="3 4" id="KW-0326">Glycosidase</keyword>
<evidence type="ECO:0000256" key="2">
    <source>
        <dbReference type="ARBA" id="ARBA00022801"/>
    </source>
</evidence>
<dbReference type="GO" id="GO:0004553">
    <property type="term" value="F:hydrolase activity, hydrolyzing O-glycosyl compounds"/>
    <property type="evidence" value="ECO:0007669"/>
    <property type="project" value="InterPro"/>
</dbReference>
<dbReference type="Proteomes" id="UP001152795">
    <property type="component" value="Unassembled WGS sequence"/>
</dbReference>
<proteinExistence type="inferred from homology"/>
<accession>A0A7D9IK52</accession>
<dbReference type="PANTHER" id="PTHR43053">
    <property type="entry name" value="GLYCOSIDASE FAMILY 31"/>
    <property type="match status" value="1"/>
</dbReference>
<evidence type="ECO:0000256" key="3">
    <source>
        <dbReference type="ARBA" id="ARBA00023295"/>
    </source>
</evidence>
<evidence type="ECO:0000259" key="5">
    <source>
        <dbReference type="Pfam" id="PF01055"/>
    </source>
</evidence>
<keyword evidence="2 4" id="KW-0378">Hydrolase</keyword>
<evidence type="ECO:0000259" key="6">
    <source>
        <dbReference type="Pfam" id="PF21365"/>
    </source>
</evidence>
<protein>
    <submittedName>
        <fullName evidence="7">Uncharacterized family 31 glucosidase KIAA1161 homolog</fullName>
    </submittedName>
</protein>
<evidence type="ECO:0000313" key="7">
    <source>
        <dbReference type="EMBL" id="CAB4007241.1"/>
    </source>
</evidence>
<evidence type="ECO:0000313" key="8">
    <source>
        <dbReference type="Proteomes" id="UP001152795"/>
    </source>
</evidence>
<dbReference type="InterPro" id="IPR017853">
    <property type="entry name" value="GH"/>
</dbReference>
<dbReference type="EMBL" id="CACRXK020005739">
    <property type="protein sequence ID" value="CAB4007241.1"/>
    <property type="molecule type" value="Genomic_DNA"/>
</dbReference>
<dbReference type="OrthoDB" id="10070917at2759"/>
<evidence type="ECO:0000256" key="4">
    <source>
        <dbReference type="RuleBase" id="RU361185"/>
    </source>
</evidence>
<dbReference type="InterPro" id="IPR000322">
    <property type="entry name" value="Glyco_hydro_31_TIM"/>
</dbReference>
<gene>
    <name evidence="7" type="ORF">PACLA_8A018904</name>
</gene>